<dbReference type="Pfam" id="PF07152">
    <property type="entry name" value="YaeQ"/>
    <property type="match status" value="1"/>
</dbReference>
<dbReference type="SMART" id="SM01322">
    <property type="entry name" value="YaeQ"/>
    <property type="match status" value="1"/>
</dbReference>
<dbReference type="PANTHER" id="PTHR38784:SF1">
    <property type="entry name" value="SUCROSE PHOSPHORYLASE"/>
    <property type="match status" value="1"/>
</dbReference>
<dbReference type="CDD" id="cd22368">
    <property type="entry name" value="YaeQ-like"/>
    <property type="match status" value="1"/>
</dbReference>
<dbReference type="RefSeq" id="WP_354601971.1">
    <property type="nucleotide sequence ID" value="NZ_JBEWZI010000018.1"/>
</dbReference>
<accession>A0ABV2TNK5</accession>
<dbReference type="Gene3D" id="3.10.640.10">
    <property type="entry name" value="Restriction endonuclease-like alpha-beta roll domain"/>
    <property type="match status" value="1"/>
</dbReference>
<protein>
    <submittedName>
        <fullName evidence="1">YaeQ family protein</fullName>
    </submittedName>
</protein>
<keyword evidence="2" id="KW-1185">Reference proteome</keyword>
<organism evidence="1 2">
    <name type="scientific">Uliginosibacterium flavum</name>
    <dbReference type="NCBI Taxonomy" id="1396831"/>
    <lineage>
        <taxon>Bacteria</taxon>
        <taxon>Pseudomonadati</taxon>
        <taxon>Pseudomonadota</taxon>
        <taxon>Betaproteobacteria</taxon>
        <taxon>Rhodocyclales</taxon>
        <taxon>Zoogloeaceae</taxon>
        <taxon>Uliginosibacterium</taxon>
    </lineage>
</organism>
<gene>
    <name evidence="1" type="ORF">ABXR19_15085</name>
</gene>
<proteinExistence type="predicted"/>
<name>A0ABV2TNK5_9RHOO</name>
<dbReference type="InterPro" id="IPR009822">
    <property type="entry name" value="YaeQ"/>
</dbReference>
<dbReference type="SUPFAM" id="SSF52980">
    <property type="entry name" value="Restriction endonuclease-like"/>
    <property type="match status" value="1"/>
</dbReference>
<reference evidence="1 2" key="1">
    <citation type="submission" date="2024-07" db="EMBL/GenBank/DDBJ databases">
        <title>Uliginosibacterium flavum JJ3220;KACC:17644.</title>
        <authorList>
            <person name="Kim M.K."/>
        </authorList>
    </citation>
    <scope>NUCLEOTIDE SEQUENCE [LARGE SCALE GENOMIC DNA]</scope>
    <source>
        <strain evidence="1 2">KACC:17644</strain>
    </source>
</reference>
<dbReference type="PANTHER" id="PTHR38784">
    <property type="entry name" value="SUCROSE PHOSPHORYLASE"/>
    <property type="match status" value="1"/>
</dbReference>
<evidence type="ECO:0000313" key="2">
    <source>
        <dbReference type="Proteomes" id="UP001549691"/>
    </source>
</evidence>
<comment type="caution">
    <text evidence="1">The sequence shown here is derived from an EMBL/GenBank/DDBJ whole genome shotgun (WGS) entry which is preliminary data.</text>
</comment>
<evidence type="ECO:0000313" key="1">
    <source>
        <dbReference type="EMBL" id="MET7015511.1"/>
    </source>
</evidence>
<dbReference type="Proteomes" id="UP001549691">
    <property type="component" value="Unassembled WGS sequence"/>
</dbReference>
<sequence length="180" mass="20492">MALRATVFKAEIGIADLDRHYYQDHNLILARHPSENDERMMVRLLAFVLNASESLEFGRGISTDDEPALWDRDLTGSVQHWIEVGQPDERLIRRACGKADKVTVYAFGRGVDQWWLTNSKALGKQDKLQVWRVSPQECADMAKLAERGMKLQCTIQDGHVMVAADSDTLQIEPQRLTVER</sequence>
<dbReference type="InterPro" id="IPR038590">
    <property type="entry name" value="YaeQ_sf"/>
</dbReference>
<dbReference type="InterPro" id="IPR011335">
    <property type="entry name" value="Restrct_endonuc-II-like"/>
</dbReference>
<dbReference type="EMBL" id="JBEWZI010000018">
    <property type="protein sequence ID" value="MET7015511.1"/>
    <property type="molecule type" value="Genomic_DNA"/>
</dbReference>
<dbReference type="PIRSF" id="PIRSF011484">
    <property type="entry name" value="YaeQ"/>
    <property type="match status" value="1"/>
</dbReference>